<dbReference type="PIRSF" id="PIRSF006779">
    <property type="entry name" value="UCP006779"/>
    <property type="match status" value="1"/>
</dbReference>
<protein>
    <recommendedName>
        <fullName evidence="7">SAM-dependent chlorinase/fluorinase</fullName>
    </recommendedName>
</protein>
<comment type="caution">
    <text evidence="5">The sequence shown here is derived from an EMBL/GenBank/DDBJ whole genome shotgun (WGS) entry which is preliminary data.</text>
</comment>
<feature type="domain" description="S-adenosyl-l-methionine hydroxide adenosyltransferase N-terminal" evidence="3">
    <location>
        <begin position="7"/>
        <end position="149"/>
    </location>
</feature>
<dbReference type="InterPro" id="IPR002747">
    <property type="entry name" value="SAM_OH_AdoTrfase"/>
</dbReference>
<gene>
    <name evidence="5" type="ORF">DRJ04_06585</name>
</gene>
<evidence type="ECO:0000256" key="1">
    <source>
        <dbReference type="ARBA" id="ARBA00022691"/>
    </source>
</evidence>
<reference evidence="5 6" key="1">
    <citation type="submission" date="2018-06" db="EMBL/GenBank/DDBJ databases">
        <title>Extensive metabolic versatility and redundancy in microbially diverse, dynamic hydrothermal sediments.</title>
        <authorList>
            <person name="Dombrowski N."/>
            <person name="Teske A."/>
            <person name="Baker B.J."/>
        </authorList>
    </citation>
    <scope>NUCLEOTIDE SEQUENCE [LARGE SCALE GENOMIC DNA]</scope>
    <source>
        <strain evidence="5">B3_G15</strain>
    </source>
</reference>
<proteinExistence type="inferred from homology"/>
<name>A0A662DDG5_UNCAE</name>
<dbReference type="InterPro" id="IPR046470">
    <property type="entry name" value="SAM_HAT_C"/>
</dbReference>
<organism evidence="5 6">
    <name type="scientific">Aerophobetes bacterium</name>
    <dbReference type="NCBI Taxonomy" id="2030807"/>
    <lineage>
        <taxon>Bacteria</taxon>
        <taxon>Candidatus Aerophobota</taxon>
    </lineage>
</organism>
<dbReference type="Gene3D" id="2.40.30.90">
    <property type="entry name" value="Bacterial fluorinating enzyme like"/>
    <property type="match status" value="1"/>
</dbReference>
<evidence type="ECO:0000259" key="4">
    <source>
        <dbReference type="Pfam" id="PF20257"/>
    </source>
</evidence>
<comment type="similarity">
    <text evidence="2">Belongs to the SAM hydrolase / SAM-dependent halogenase family.</text>
</comment>
<keyword evidence="1" id="KW-0949">S-adenosyl-L-methionine</keyword>
<evidence type="ECO:0000259" key="3">
    <source>
        <dbReference type="Pfam" id="PF01887"/>
    </source>
</evidence>
<dbReference type="InterPro" id="IPR046469">
    <property type="entry name" value="SAM_HAT_N"/>
</dbReference>
<sequence length="253" mass="28310">MKKTIIITLTTDFATDLYAGQMKGVILSINPEARIIDLTHKIKNYNVLEGAFFISQVCPTFPSRTIHLVVVDPGVGSDRRAVIICTEKYYYIGPDNGIFHFIIEKEKIRQVAQITTESFSNSSFTFQGRDIFAPVAAYLSLGRRMEEFGQLIDKKLLEKLTVPEECILYIDEFGNIITSIKKEFSLGERLTVRYGRKKVEATFARTFSQVKEGDYVVLKGSSGYLEVDRNKASAAAALGARVGEKIHICKASS</sequence>
<evidence type="ECO:0000313" key="6">
    <source>
        <dbReference type="Proteomes" id="UP000280417"/>
    </source>
</evidence>
<dbReference type="Proteomes" id="UP000280417">
    <property type="component" value="Unassembled WGS sequence"/>
</dbReference>
<dbReference type="Gene3D" id="3.40.50.10790">
    <property type="entry name" value="S-adenosyl-l-methionine hydroxide adenosyltransferase, N-terminal"/>
    <property type="match status" value="1"/>
</dbReference>
<dbReference type="EMBL" id="QMQA01000182">
    <property type="protein sequence ID" value="RLE12219.1"/>
    <property type="molecule type" value="Genomic_DNA"/>
</dbReference>
<evidence type="ECO:0008006" key="7">
    <source>
        <dbReference type="Google" id="ProtNLM"/>
    </source>
</evidence>
<dbReference type="Pfam" id="PF20257">
    <property type="entry name" value="SAM_HAT_C"/>
    <property type="match status" value="1"/>
</dbReference>
<dbReference type="PANTHER" id="PTHR35092">
    <property type="entry name" value="CHLORINASE MJ1651"/>
    <property type="match status" value="1"/>
</dbReference>
<dbReference type="InterPro" id="IPR023227">
    <property type="entry name" value="SAM_OH_AdoTrfase_C_sf"/>
</dbReference>
<feature type="domain" description="S-adenosyl-l-methionine hydroxide adenosyltransferase C-terminal" evidence="4">
    <location>
        <begin position="166"/>
        <end position="246"/>
    </location>
</feature>
<evidence type="ECO:0000313" key="5">
    <source>
        <dbReference type="EMBL" id="RLE12219.1"/>
    </source>
</evidence>
<accession>A0A662DDG5</accession>
<dbReference type="SUPFAM" id="SSF102522">
    <property type="entry name" value="Bacterial fluorinating enzyme, N-terminal domain"/>
    <property type="match status" value="1"/>
</dbReference>
<dbReference type="PANTHER" id="PTHR35092:SF1">
    <property type="entry name" value="CHLORINASE MJ1651"/>
    <property type="match status" value="1"/>
</dbReference>
<dbReference type="InterPro" id="IPR023228">
    <property type="entry name" value="SAM_OH_AdoTrfase_N_sf"/>
</dbReference>
<dbReference type="Pfam" id="PF01887">
    <property type="entry name" value="SAM_HAT_N"/>
    <property type="match status" value="1"/>
</dbReference>
<evidence type="ECO:0000256" key="2">
    <source>
        <dbReference type="ARBA" id="ARBA00024035"/>
    </source>
</evidence>
<dbReference type="AlphaFoldDB" id="A0A662DDG5"/>
<dbReference type="SUPFAM" id="SSF101852">
    <property type="entry name" value="Bacterial fluorinating enzyme, C-terminal domain"/>
    <property type="match status" value="1"/>
</dbReference>